<sequence>MQTLSKSVNALNAQIMAGDILGAFERFYADDVVMQENENEPVVGKVACRVNEEAFVASMTAFRGAQVKNVLISDGIAAIEWHFDFDHAQWGPRTYDQVAVQRWRDGQIVNEKFYYNN</sequence>
<dbReference type="Pfam" id="PF12680">
    <property type="entry name" value="SnoaL_2"/>
    <property type="match status" value="1"/>
</dbReference>
<dbReference type="SUPFAM" id="SSF54427">
    <property type="entry name" value="NTF2-like"/>
    <property type="match status" value="1"/>
</dbReference>
<accession>A0ABR6WFP1</accession>
<organism evidence="2 3">
    <name type="scientific">Spirosoma utsteinense</name>
    <dbReference type="NCBI Taxonomy" id="2585773"/>
    <lineage>
        <taxon>Bacteria</taxon>
        <taxon>Pseudomonadati</taxon>
        <taxon>Bacteroidota</taxon>
        <taxon>Cytophagia</taxon>
        <taxon>Cytophagales</taxon>
        <taxon>Cytophagaceae</taxon>
        <taxon>Spirosoma</taxon>
    </lineage>
</organism>
<protein>
    <recommendedName>
        <fullName evidence="1">SnoaL-like domain-containing protein</fullName>
    </recommendedName>
</protein>
<keyword evidence="3" id="KW-1185">Reference proteome</keyword>
<dbReference type="Gene3D" id="3.10.450.50">
    <property type="match status" value="1"/>
</dbReference>
<evidence type="ECO:0000313" key="2">
    <source>
        <dbReference type="EMBL" id="MBC3794815.1"/>
    </source>
</evidence>
<gene>
    <name evidence="2" type="ORF">FH603_5347</name>
</gene>
<feature type="domain" description="SnoaL-like" evidence="1">
    <location>
        <begin position="15"/>
        <end position="109"/>
    </location>
</feature>
<dbReference type="InterPro" id="IPR037401">
    <property type="entry name" value="SnoaL-like"/>
</dbReference>
<dbReference type="Proteomes" id="UP000700732">
    <property type="component" value="Unassembled WGS sequence"/>
</dbReference>
<dbReference type="PANTHER" id="PTHR34003:SF2">
    <property type="entry name" value="SNOAL-LIKE DOMAIN-CONTAINING PROTEIN"/>
    <property type="match status" value="1"/>
</dbReference>
<evidence type="ECO:0000313" key="3">
    <source>
        <dbReference type="Proteomes" id="UP000700732"/>
    </source>
</evidence>
<name>A0ABR6WFP1_9BACT</name>
<reference evidence="2 3" key="1">
    <citation type="submission" date="2019-06" db="EMBL/GenBank/DDBJ databases">
        <title>Spirosoma utsteinense sp. nov. isolated from Antarctic ice-free soils.</title>
        <authorList>
            <person name="Tahon G."/>
        </authorList>
    </citation>
    <scope>NUCLEOTIDE SEQUENCE [LARGE SCALE GENOMIC DNA]</scope>
    <source>
        <strain evidence="2 3">LMG 31447</strain>
    </source>
</reference>
<evidence type="ECO:0000259" key="1">
    <source>
        <dbReference type="Pfam" id="PF12680"/>
    </source>
</evidence>
<proteinExistence type="predicted"/>
<dbReference type="RefSeq" id="WP_186741690.1">
    <property type="nucleotide sequence ID" value="NZ_VFIA01000060.1"/>
</dbReference>
<dbReference type="EMBL" id="VFIA01000060">
    <property type="protein sequence ID" value="MBC3794815.1"/>
    <property type="molecule type" value="Genomic_DNA"/>
</dbReference>
<dbReference type="InterPro" id="IPR032710">
    <property type="entry name" value="NTF2-like_dom_sf"/>
</dbReference>
<dbReference type="PANTHER" id="PTHR34003">
    <property type="entry name" value="BLL2395 PROTEIN"/>
    <property type="match status" value="1"/>
</dbReference>
<comment type="caution">
    <text evidence="2">The sequence shown here is derived from an EMBL/GenBank/DDBJ whole genome shotgun (WGS) entry which is preliminary data.</text>
</comment>